<evidence type="ECO:0000256" key="7">
    <source>
        <dbReference type="SAM" id="Phobius"/>
    </source>
</evidence>
<comment type="caution">
    <text evidence="8">The sequence shown here is derived from an EMBL/GenBank/DDBJ whole genome shotgun (WGS) entry which is preliminary data.</text>
</comment>
<dbReference type="EMBL" id="PHFL01000033">
    <property type="protein sequence ID" value="RFM24635.1"/>
    <property type="molecule type" value="Genomic_DNA"/>
</dbReference>
<evidence type="ECO:0000256" key="3">
    <source>
        <dbReference type="ARBA" id="ARBA00022519"/>
    </source>
</evidence>
<dbReference type="InterPro" id="IPR004960">
    <property type="entry name" value="LipA_acyltrans"/>
</dbReference>
<reference evidence="8 9" key="1">
    <citation type="journal article" date="2011" name="ISME J.">
        <title>Community ecology of hot spring cyanobacterial mats: predominant populations and their functional potential.</title>
        <authorList>
            <person name="Klatt C.G."/>
            <person name="Wood J.M."/>
            <person name="Rusch D.B."/>
            <person name="Bateson M.M."/>
            <person name="Hamamura N."/>
            <person name="Heidelberg J.F."/>
            <person name="Grossman A.R."/>
            <person name="Bhaya D."/>
            <person name="Cohan F.M."/>
            <person name="Kuhl M."/>
            <person name="Bryant D.A."/>
            <person name="Ward D.M."/>
        </authorList>
    </citation>
    <scope>NUCLEOTIDE SEQUENCE [LARGE SCALE GENOMIC DNA]</scope>
    <source>
        <strain evidence="8">OS</strain>
    </source>
</reference>
<name>A0A395M1H1_9BACT</name>
<evidence type="ECO:0000256" key="1">
    <source>
        <dbReference type="ARBA" id="ARBA00004533"/>
    </source>
</evidence>
<evidence type="ECO:0000256" key="2">
    <source>
        <dbReference type="ARBA" id="ARBA00022475"/>
    </source>
</evidence>
<accession>A0A395M1H1</accession>
<dbReference type="GO" id="GO:0005886">
    <property type="term" value="C:plasma membrane"/>
    <property type="evidence" value="ECO:0007669"/>
    <property type="project" value="UniProtKB-SubCell"/>
</dbReference>
<feature type="transmembrane region" description="Helical" evidence="7">
    <location>
        <begin position="12"/>
        <end position="29"/>
    </location>
</feature>
<comment type="subcellular location">
    <subcellularLocation>
        <location evidence="1">Cell inner membrane</location>
    </subcellularLocation>
</comment>
<dbReference type="AlphaFoldDB" id="A0A395M1H1"/>
<protein>
    <recommendedName>
        <fullName evidence="10">Lipid A biosynthesis acyltransferase</fullName>
    </recommendedName>
</protein>
<dbReference type="Proteomes" id="UP000266389">
    <property type="component" value="Unassembled WGS sequence"/>
</dbReference>
<organism evidence="8 9">
    <name type="scientific">Candidatus Thermochlorobacter aerophilus</name>
    <dbReference type="NCBI Taxonomy" id="1868324"/>
    <lineage>
        <taxon>Bacteria</taxon>
        <taxon>Pseudomonadati</taxon>
        <taxon>Chlorobiota</taxon>
        <taxon>Chlorobiia</taxon>
        <taxon>Chlorobiales</taxon>
        <taxon>Candidatus Thermochlorobacteriaceae</taxon>
        <taxon>Candidatus Thermochlorobacter</taxon>
    </lineage>
</organism>
<dbReference type="GO" id="GO:0016746">
    <property type="term" value="F:acyltransferase activity"/>
    <property type="evidence" value="ECO:0007669"/>
    <property type="project" value="UniProtKB-KW"/>
</dbReference>
<keyword evidence="2" id="KW-1003">Cell membrane</keyword>
<keyword evidence="7" id="KW-0812">Transmembrane</keyword>
<evidence type="ECO:0000256" key="4">
    <source>
        <dbReference type="ARBA" id="ARBA00022679"/>
    </source>
</evidence>
<evidence type="ECO:0000256" key="6">
    <source>
        <dbReference type="ARBA" id="ARBA00023315"/>
    </source>
</evidence>
<proteinExistence type="predicted"/>
<dbReference type="PANTHER" id="PTHR30606:SF10">
    <property type="entry name" value="PHOSPHATIDYLINOSITOL MANNOSIDE ACYLTRANSFERASE"/>
    <property type="match status" value="1"/>
</dbReference>
<keyword evidence="3" id="KW-0997">Cell inner membrane</keyword>
<evidence type="ECO:0008006" key="10">
    <source>
        <dbReference type="Google" id="ProtNLM"/>
    </source>
</evidence>
<evidence type="ECO:0000256" key="5">
    <source>
        <dbReference type="ARBA" id="ARBA00023136"/>
    </source>
</evidence>
<keyword evidence="4" id="KW-0808">Transferase</keyword>
<evidence type="ECO:0000313" key="8">
    <source>
        <dbReference type="EMBL" id="RFM24635.1"/>
    </source>
</evidence>
<keyword evidence="7" id="KW-1133">Transmembrane helix</keyword>
<keyword evidence="6" id="KW-0012">Acyltransferase</keyword>
<dbReference type="GO" id="GO:0009247">
    <property type="term" value="P:glycolipid biosynthetic process"/>
    <property type="evidence" value="ECO:0007669"/>
    <property type="project" value="UniProtKB-ARBA"/>
</dbReference>
<dbReference type="CDD" id="cd07984">
    <property type="entry name" value="LPLAT_LABLAT-like"/>
    <property type="match status" value="1"/>
</dbReference>
<dbReference type="PANTHER" id="PTHR30606">
    <property type="entry name" value="LIPID A BIOSYNTHESIS LAUROYL ACYLTRANSFERASE"/>
    <property type="match status" value="1"/>
</dbReference>
<keyword evidence="5 7" id="KW-0472">Membrane</keyword>
<dbReference type="Pfam" id="PF03279">
    <property type="entry name" value="Lip_A_acyltrans"/>
    <property type="match status" value="1"/>
</dbReference>
<gene>
    <name evidence="8" type="ORF">D0433_04790</name>
</gene>
<evidence type="ECO:0000313" key="9">
    <source>
        <dbReference type="Proteomes" id="UP000266389"/>
    </source>
</evidence>
<sequence length="203" mass="23430">MKRLLKTVADALVYGMFMLLAVLVRRLSIERVYRLGESIGTWLYERVKLRRKLVETNLRLSFPEKSDEERAQIARQVYVEQVQSLFEIMRAPLIRSKADAEKIFEVENMALAERCYAEGKGAIVVSAHFGNWELKAMCWAFLAKPCAIVYKPFSNKFLNKKMLEWRTFGGNEFISMGDAPKLGLKRLREGKFLALLSDQAAHF</sequence>